<reference evidence="2" key="1">
    <citation type="submission" date="2015-01" db="EMBL/GenBank/DDBJ databases">
        <authorList>
            <person name="Manzoor Shahid"/>
            <person name="Zubair Saima"/>
        </authorList>
    </citation>
    <scope>NUCLEOTIDE SEQUENCE [LARGE SCALE GENOMIC DNA]</scope>
    <source>
        <strain evidence="2">V1</strain>
    </source>
</reference>
<evidence type="ECO:0000313" key="1">
    <source>
        <dbReference type="EMBL" id="CEM60541.1"/>
    </source>
</evidence>
<evidence type="ECO:0000313" key="2">
    <source>
        <dbReference type="Proteomes" id="UP000042527"/>
    </source>
</evidence>
<gene>
    <name evidence="1" type="ORF">TPHV1_10209</name>
</gene>
<sequence>MVGEYKLRSTVKAVKITDVEVPAGQKLEAHGIVFIGEKVGVVVDKIDDKTITVNIDTQREFTTDTFDEANLPKVGEKLFLDGTGKLTKTSDGKWVGYFWSKLNNQIAFSLRS</sequence>
<protein>
    <submittedName>
        <fullName evidence="1">Uncharacterized protein</fullName>
    </submittedName>
</protein>
<dbReference type="AlphaFoldDB" id="A0A0B7GV70"/>
<dbReference type="GeneID" id="57753467"/>
<dbReference type="EMBL" id="CDNC01000001">
    <property type="protein sequence ID" value="CEM60541.1"/>
    <property type="molecule type" value="Genomic_DNA"/>
</dbReference>
<name>A0A0B7GV70_TREPH</name>
<accession>A0A0B7GV70</accession>
<keyword evidence="2" id="KW-1185">Reference proteome</keyword>
<dbReference type="RefSeq" id="WP_044634250.1">
    <property type="nucleotide sequence ID" value="NZ_CDNC01000001.1"/>
</dbReference>
<organism evidence="1 2">
    <name type="scientific">Treponema phagedenis</name>
    <dbReference type="NCBI Taxonomy" id="162"/>
    <lineage>
        <taxon>Bacteria</taxon>
        <taxon>Pseudomonadati</taxon>
        <taxon>Spirochaetota</taxon>
        <taxon>Spirochaetia</taxon>
        <taxon>Spirochaetales</taxon>
        <taxon>Treponemataceae</taxon>
        <taxon>Treponema</taxon>
    </lineage>
</organism>
<dbReference type="OrthoDB" id="9964318at2"/>
<dbReference type="Proteomes" id="UP000042527">
    <property type="component" value="Unassembled WGS sequence"/>
</dbReference>
<proteinExistence type="predicted"/>